<reference evidence="5" key="1">
    <citation type="submission" date="2022-03" db="EMBL/GenBank/DDBJ databases">
        <authorList>
            <person name="Brunel B."/>
        </authorList>
    </citation>
    <scope>NUCLEOTIDE SEQUENCE</scope>
    <source>
        <strain evidence="5">STM4922sample</strain>
    </source>
</reference>
<dbReference type="InterPro" id="IPR010987">
    <property type="entry name" value="Glutathione-S-Trfase_C-like"/>
</dbReference>
<evidence type="ECO:0000313" key="5">
    <source>
        <dbReference type="EMBL" id="CAH2406378.1"/>
    </source>
</evidence>
<gene>
    <name evidence="5" type="ORF">MES4922_490074</name>
</gene>
<dbReference type="SFLD" id="SFLDS00019">
    <property type="entry name" value="Glutathione_Transferase_(cytos"/>
    <property type="match status" value="1"/>
</dbReference>
<dbReference type="SUPFAM" id="SSF47616">
    <property type="entry name" value="GST C-terminal domain-like"/>
    <property type="match status" value="1"/>
</dbReference>
<accession>A0ABN8K7Y3</accession>
<name>A0ABN8K7Y3_9HYPH</name>
<dbReference type="PANTHER" id="PTHR43969:SF9">
    <property type="entry name" value="GLUTATHIONE S TRANSFERASE D10, ISOFORM A-RELATED"/>
    <property type="match status" value="1"/>
</dbReference>
<comment type="caution">
    <text evidence="5">The sequence shown here is derived from an EMBL/GenBank/DDBJ whole genome shotgun (WGS) entry which is preliminary data.</text>
</comment>
<dbReference type="Gene3D" id="3.40.30.10">
    <property type="entry name" value="Glutaredoxin"/>
    <property type="match status" value="1"/>
</dbReference>
<organism evidence="5 6">
    <name type="scientific">Mesorhizobium ventifaucium</name>
    <dbReference type="NCBI Taxonomy" id="666020"/>
    <lineage>
        <taxon>Bacteria</taxon>
        <taxon>Pseudomonadati</taxon>
        <taxon>Pseudomonadota</taxon>
        <taxon>Alphaproteobacteria</taxon>
        <taxon>Hyphomicrobiales</taxon>
        <taxon>Phyllobacteriaceae</taxon>
        <taxon>Mesorhizobium</taxon>
    </lineage>
</organism>
<dbReference type="RefSeq" id="WP_254027557.1">
    <property type="nucleotide sequence ID" value="NZ_CAKXZS010000044.1"/>
</dbReference>
<dbReference type="EMBL" id="CAKXZS010000044">
    <property type="protein sequence ID" value="CAH2406378.1"/>
    <property type="molecule type" value="Genomic_DNA"/>
</dbReference>
<feature type="domain" description="GST C-terminal" evidence="4">
    <location>
        <begin position="152"/>
        <end position="295"/>
    </location>
</feature>
<dbReference type="InterPro" id="IPR004045">
    <property type="entry name" value="Glutathione_S-Trfase_N"/>
</dbReference>
<keyword evidence="6" id="KW-1185">Reference proteome</keyword>
<dbReference type="Gene3D" id="1.20.1050.10">
    <property type="match status" value="1"/>
</dbReference>
<evidence type="ECO:0000256" key="2">
    <source>
        <dbReference type="SAM" id="MobiDB-lite"/>
    </source>
</evidence>
<evidence type="ECO:0000256" key="1">
    <source>
        <dbReference type="ARBA" id="ARBA00011738"/>
    </source>
</evidence>
<dbReference type="InterPro" id="IPR036249">
    <property type="entry name" value="Thioredoxin-like_sf"/>
</dbReference>
<feature type="compositionally biased region" description="Low complexity" evidence="2">
    <location>
        <begin position="14"/>
        <end position="43"/>
    </location>
</feature>
<dbReference type="PROSITE" id="PS50404">
    <property type="entry name" value="GST_NTER"/>
    <property type="match status" value="1"/>
</dbReference>
<dbReference type="InterPro" id="IPR040079">
    <property type="entry name" value="Glutathione_S-Trfase"/>
</dbReference>
<sequence length="295" mass="31685">MAKTTTKNAKKPAAKPAAKPAGKATKPAAKASSASAKSATKTAAKPEGKASLKSTRKAVAKSAKKPALTLSMLKPSVNNMSVRVFARAAGLNHSETDVWGHTRSPEYMARNPAHLTPMIEDKGLPRGVLWESCAIMQYLANKHGLEKLYPKAPAKRAMIDSAMFYLIGTLYPYVARATYPALNFPQYAGEVGHSDAHPDKKSEAQKAAIEAIAEPLEVFHSFFRNGKPFIGGKHPSIADIRLAATLEFLAAIDYALPQWAKEYMAAIEKKLGKAYAEPAADVRGYIAHVKSQAAA</sequence>
<dbReference type="SFLD" id="SFLDG00358">
    <property type="entry name" value="Main_(cytGST)"/>
    <property type="match status" value="1"/>
</dbReference>
<evidence type="ECO:0000313" key="6">
    <source>
        <dbReference type="Proteomes" id="UP001152604"/>
    </source>
</evidence>
<dbReference type="SUPFAM" id="SSF52833">
    <property type="entry name" value="Thioredoxin-like"/>
    <property type="match status" value="1"/>
</dbReference>
<protein>
    <submittedName>
        <fullName evidence="5">Glutathione S-transferase</fullName>
    </submittedName>
</protein>
<evidence type="ECO:0000259" key="3">
    <source>
        <dbReference type="PROSITE" id="PS50404"/>
    </source>
</evidence>
<dbReference type="PANTHER" id="PTHR43969">
    <property type="entry name" value="GLUTATHIONE S TRANSFERASE D10, ISOFORM A-RELATED"/>
    <property type="match status" value="1"/>
</dbReference>
<proteinExistence type="predicted"/>
<comment type="subunit">
    <text evidence="1">Homodimer.</text>
</comment>
<feature type="region of interest" description="Disordered" evidence="2">
    <location>
        <begin position="1"/>
        <end position="58"/>
    </location>
</feature>
<evidence type="ECO:0000259" key="4">
    <source>
        <dbReference type="PROSITE" id="PS50405"/>
    </source>
</evidence>
<dbReference type="PROSITE" id="PS50405">
    <property type="entry name" value="GST_CTER"/>
    <property type="match status" value="1"/>
</dbReference>
<dbReference type="CDD" id="cd00570">
    <property type="entry name" value="GST_N_family"/>
    <property type="match status" value="1"/>
</dbReference>
<feature type="domain" description="GST N-terminal" evidence="3">
    <location>
        <begin position="66"/>
        <end position="147"/>
    </location>
</feature>
<dbReference type="Pfam" id="PF13409">
    <property type="entry name" value="GST_N_2"/>
    <property type="match status" value="1"/>
</dbReference>
<dbReference type="Proteomes" id="UP001152604">
    <property type="component" value="Unassembled WGS sequence"/>
</dbReference>
<dbReference type="Pfam" id="PF13410">
    <property type="entry name" value="GST_C_2"/>
    <property type="match status" value="1"/>
</dbReference>
<dbReference type="InterPro" id="IPR036282">
    <property type="entry name" value="Glutathione-S-Trfase_C_sf"/>
</dbReference>